<sequence length="210" mass="22599">MTDRSALQARLEQGIAALGLQLPAEAVPRLLDYQALLERWNAAYNLTAIRDPAEMVSRHLLDSLAILPYVQGQSLADLGTGPGLPGIPLAIAAPGREVLLVDSNGKKVRFLREAIRSLKLEGVRAVQSRVEEVQGQFDCITARAFASLADMLHWGGHLLAPQGQWLAMKGKAPDDELPGVPDGFSVRGIHALDVPGLGAAERHLVVLQRT</sequence>
<comment type="similarity">
    <text evidence="6">Belongs to the methyltransferase superfamily. RNA methyltransferase RsmG family.</text>
</comment>
<dbReference type="Proteomes" id="UP000651010">
    <property type="component" value="Unassembled WGS sequence"/>
</dbReference>
<name>A0ABR9GDL5_9GAMM</name>
<protein>
    <recommendedName>
        <fullName evidence="6">Ribosomal RNA small subunit methyltransferase G</fullName>
        <ecNumber evidence="6">2.1.1.170</ecNumber>
    </recommendedName>
    <alternativeName>
        <fullName evidence="6">16S rRNA 7-methylguanosine methyltransferase</fullName>
        <shortName evidence="6">16S rRNA m7G methyltransferase</shortName>
    </alternativeName>
</protein>
<comment type="caution">
    <text evidence="6">Lacks conserved residue(s) required for the propagation of feature annotation.</text>
</comment>
<evidence type="ECO:0000256" key="6">
    <source>
        <dbReference type="HAMAP-Rule" id="MF_00074"/>
    </source>
</evidence>
<keyword evidence="3 6" id="KW-0489">Methyltransferase</keyword>
<evidence type="ECO:0000313" key="7">
    <source>
        <dbReference type="EMBL" id="MBE1162137.1"/>
    </source>
</evidence>
<proteinExistence type="inferred from homology"/>
<feature type="binding site" evidence="6">
    <location>
        <position position="143"/>
    </location>
    <ligand>
        <name>S-adenosyl-L-methionine</name>
        <dbReference type="ChEBI" id="CHEBI:59789"/>
    </ligand>
</feature>
<dbReference type="PANTHER" id="PTHR31760">
    <property type="entry name" value="S-ADENOSYL-L-METHIONINE-DEPENDENT METHYLTRANSFERASES SUPERFAMILY PROTEIN"/>
    <property type="match status" value="1"/>
</dbReference>
<dbReference type="InterPro" id="IPR003682">
    <property type="entry name" value="rRNA_ssu_MeTfrase_G"/>
</dbReference>
<dbReference type="CDD" id="cd02440">
    <property type="entry name" value="AdoMet_MTases"/>
    <property type="match status" value="1"/>
</dbReference>
<dbReference type="PANTHER" id="PTHR31760:SF0">
    <property type="entry name" value="S-ADENOSYL-L-METHIONINE-DEPENDENT METHYLTRANSFERASES SUPERFAMILY PROTEIN"/>
    <property type="match status" value="1"/>
</dbReference>
<feature type="binding site" evidence="6">
    <location>
        <begin position="130"/>
        <end position="131"/>
    </location>
    <ligand>
        <name>S-adenosyl-L-methionine</name>
        <dbReference type="ChEBI" id="CHEBI:59789"/>
    </ligand>
</feature>
<dbReference type="InterPro" id="IPR029063">
    <property type="entry name" value="SAM-dependent_MTases_sf"/>
</dbReference>
<keyword evidence="1 6" id="KW-0963">Cytoplasm</keyword>
<dbReference type="SUPFAM" id="SSF53335">
    <property type="entry name" value="S-adenosyl-L-methionine-dependent methyltransferases"/>
    <property type="match status" value="1"/>
</dbReference>
<keyword evidence="8" id="KW-1185">Reference proteome</keyword>
<feature type="binding site" evidence="6">
    <location>
        <position position="79"/>
    </location>
    <ligand>
        <name>S-adenosyl-L-methionine</name>
        <dbReference type="ChEBI" id="CHEBI:59789"/>
    </ligand>
</feature>
<dbReference type="RefSeq" id="WP_192556981.1">
    <property type="nucleotide sequence ID" value="NZ_JACZZA010000012.1"/>
</dbReference>
<comment type="subcellular location">
    <subcellularLocation>
        <location evidence="6">Cytoplasm</location>
    </subcellularLocation>
</comment>
<gene>
    <name evidence="6 7" type="primary">rsmG</name>
    <name evidence="7" type="ORF">IGX34_17270</name>
</gene>
<reference evidence="7 8" key="1">
    <citation type="submission" date="2020-09" db="EMBL/GenBank/DDBJ databases">
        <title>Dyella sp. 7MK23 isolated from forest soil.</title>
        <authorList>
            <person name="Fu J."/>
        </authorList>
    </citation>
    <scope>NUCLEOTIDE SEQUENCE [LARGE SCALE GENOMIC DNA]</scope>
    <source>
        <strain evidence="7 8">7MK23</strain>
    </source>
</reference>
<dbReference type="PIRSF" id="PIRSF003078">
    <property type="entry name" value="GidB"/>
    <property type="match status" value="1"/>
</dbReference>
<comment type="caution">
    <text evidence="7">The sequence shown here is derived from an EMBL/GenBank/DDBJ whole genome shotgun (WGS) entry which is preliminary data.</text>
</comment>
<evidence type="ECO:0000256" key="1">
    <source>
        <dbReference type="ARBA" id="ARBA00022490"/>
    </source>
</evidence>
<accession>A0ABR9GDL5</accession>
<evidence type="ECO:0000256" key="2">
    <source>
        <dbReference type="ARBA" id="ARBA00022552"/>
    </source>
</evidence>
<evidence type="ECO:0000256" key="5">
    <source>
        <dbReference type="ARBA" id="ARBA00022691"/>
    </source>
</evidence>
<organism evidence="7 8">
    <name type="scientific">Dyella acidiphila</name>
    <dbReference type="NCBI Taxonomy" id="2775866"/>
    <lineage>
        <taxon>Bacteria</taxon>
        <taxon>Pseudomonadati</taxon>
        <taxon>Pseudomonadota</taxon>
        <taxon>Gammaproteobacteria</taxon>
        <taxon>Lysobacterales</taxon>
        <taxon>Rhodanobacteraceae</taxon>
        <taxon>Dyella</taxon>
    </lineage>
</organism>
<keyword evidence="4 6" id="KW-0808">Transferase</keyword>
<comment type="function">
    <text evidence="6">Specifically methylates the N7 position of guanine in position 527 of 16S rRNA.</text>
</comment>
<dbReference type="EC" id="2.1.1.170" evidence="6"/>
<keyword evidence="5 6" id="KW-0949">S-adenosyl-L-methionine</keyword>
<dbReference type="EMBL" id="JACZZA010000012">
    <property type="protein sequence ID" value="MBE1162137.1"/>
    <property type="molecule type" value="Genomic_DNA"/>
</dbReference>
<evidence type="ECO:0000256" key="3">
    <source>
        <dbReference type="ARBA" id="ARBA00022603"/>
    </source>
</evidence>
<dbReference type="NCBIfam" id="TIGR00138">
    <property type="entry name" value="rsmG_gidB"/>
    <property type="match status" value="1"/>
</dbReference>
<evidence type="ECO:0000256" key="4">
    <source>
        <dbReference type="ARBA" id="ARBA00022679"/>
    </source>
</evidence>
<feature type="binding site" evidence="6">
    <location>
        <position position="84"/>
    </location>
    <ligand>
        <name>S-adenosyl-L-methionine</name>
        <dbReference type="ChEBI" id="CHEBI:59789"/>
    </ligand>
</feature>
<dbReference type="Gene3D" id="3.40.50.150">
    <property type="entry name" value="Vaccinia Virus protein VP39"/>
    <property type="match status" value="1"/>
</dbReference>
<dbReference type="Pfam" id="PF02527">
    <property type="entry name" value="GidB"/>
    <property type="match status" value="1"/>
</dbReference>
<evidence type="ECO:0000313" key="8">
    <source>
        <dbReference type="Proteomes" id="UP000651010"/>
    </source>
</evidence>
<keyword evidence="2 6" id="KW-0698">rRNA processing</keyword>
<comment type="catalytic activity">
    <reaction evidence="6">
        <text>guanosine(527) in 16S rRNA + S-adenosyl-L-methionine = N(7)-methylguanosine(527) in 16S rRNA + S-adenosyl-L-homocysteine</text>
        <dbReference type="Rhea" id="RHEA:42732"/>
        <dbReference type="Rhea" id="RHEA-COMP:10209"/>
        <dbReference type="Rhea" id="RHEA-COMP:10210"/>
        <dbReference type="ChEBI" id="CHEBI:57856"/>
        <dbReference type="ChEBI" id="CHEBI:59789"/>
        <dbReference type="ChEBI" id="CHEBI:74269"/>
        <dbReference type="ChEBI" id="CHEBI:74480"/>
        <dbReference type="EC" id="2.1.1.170"/>
    </reaction>
</comment>
<dbReference type="HAMAP" id="MF_00074">
    <property type="entry name" value="16SrRNA_methyltr_G"/>
    <property type="match status" value="1"/>
</dbReference>